<sequence length="102" mass="11169">MLVSDTNLYKTIFAQLVRGNPKAFPGQPRNIVLPACPGSSSGPPPGGTCRNTSPGRHHNQMPEPPQLAPLDMEKQRLYINSFLDDRASHHISKGEPRHTAMS</sequence>
<comment type="caution">
    <text evidence="2">The sequence shown here is derived from an EMBL/GenBank/DDBJ whole genome shotgun (WGS) entry which is preliminary data.</text>
</comment>
<protein>
    <submittedName>
        <fullName evidence="2">Uncharacterized protein</fullName>
    </submittedName>
</protein>
<dbReference type="Proteomes" id="UP001434883">
    <property type="component" value="Unassembled WGS sequence"/>
</dbReference>
<evidence type="ECO:0000313" key="3">
    <source>
        <dbReference type="Proteomes" id="UP001434883"/>
    </source>
</evidence>
<evidence type="ECO:0000256" key="1">
    <source>
        <dbReference type="SAM" id="MobiDB-lite"/>
    </source>
</evidence>
<proteinExistence type="predicted"/>
<name>A0ABV0Q6G0_9TELE</name>
<keyword evidence="3" id="KW-1185">Reference proteome</keyword>
<accession>A0ABV0Q6G0</accession>
<dbReference type="EMBL" id="JAHRIN010000689">
    <property type="protein sequence ID" value="MEQ2191349.1"/>
    <property type="molecule type" value="Genomic_DNA"/>
</dbReference>
<organism evidence="2 3">
    <name type="scientific">Xenoophorus captivus</name>
    <dbReference type="NCBI Taxonomy" id="1517983"/>
    <lineage>
        <taxon>Eukaryota</taxon>
        <taxon>Metazoa</taxon>
        <taxon>Chordata</taxon>
        <taxon>Craniata</taxon>
        <taxon>Vertebrata</taxon>
        <taxon>Euteleostomi</taxon>
        <taxon>Actinopterygii</taxon>
        <taxon>Neopterygii</taxon>
        <taxon>Teleostei</taxon>
        <taxon>Neoteleostei</taxon>
        <taxon>Acanthomorphata</taxon>
        <taxon>Ovalentaria</taxon>
        <taxon>Atherinomorphae</taxon>
        <taxon>Cyprinodontiformes</taxon>
        <taxon>Goodeidae</taxon>
        <taxon>Xenoophorus</taxon>
    </lineage>
</organism>
<evidence type="ECO:0000313" key="2">
    <source>
        <dbReference type="EMBL" id="MEQ2191349.1"/>
    </source>
</evidence>
<reference evidence="2 3" key="1">
    <citation type="submission" date="2021-06" db="EMBL/GenBank/DDBJ databases">
        <authorList>
            <person name="Palmer J.M."/>
        </authorList>
    </citation>
    <scope>NUCLEOTIDE SEQUENCE [LARGE SCALE GENOMIC DNA]</scope>
    <source>
        <strain evidence="2 3">XC_2019</strain>
        <tissue evidence="2">Muscle</tissue>
    </source>
</reference>
<feature type="region of interest" description="Disordered" evidence="1">
    <location>
        <begin position="34"/>
        <end position="67"/>
    </location>
</feature>
<gene>
    <name evidence="2" type="ORF">XENOCAPTIV_027071</name>
</gene>